<keyword evidence="3" id="KW-1185">Reference proteome</keyword>
<feature type="transmembrane region" description="Helical" evidence="1">
    <location>
        <begin position="433"/>
        <end position="453"/>
    </location>
</feature>
<name>A0A2T0SD56_9ACTN</name>
<feature type="transmembrane region" description="Helical" evidence="1">
    <location>
        <begin position="31"/>
        <end position="54"/>
    </location>
</feature>
<dbReference type="Proteomes" id="UP000239209">
    <property type="component" value="Unassembled WGS sequence"/>
</dbReference>
<feature type="transmembrane region" description="Helical" evidence="1">
    <location>
        <begin position="60"/>
        <end position="80"/>
    </location>
</feature>
<gene>
    <name evidence="2" type="ORF">CLV70_103234</name>
</gene>
<proteinExistence type="predicted"/>
<feature type="transmembrane region" description="Helical" evidence="1">
    <location>
        <begin position="394"/>
        <end position="412"/>
    </location>
</feature>
<dbReference type="RefSeq" id="WP_106125836.1">
    <property type="nucleotide sequence ID" value="NZ_PVZG01000003.1"/>
</dbReference>
<keyword evidence="1" id="KW-1133">Transmembrane helix</keyword>
<protein>
    <recommendedName>
        <fullName evidence="4">ABC-2 type transport system permease protein</fullName>
    </recommendedName>
</protein>
<accession>A0A2T0SD56</accession>
<feature type="transmembrane region" description="Helical" evidence="1">
    <location>
        <begin position="367"/>
        <end position="388"/>
    </location>
</feature>
<feature type="transmembrane region" description="Helical" evidence="1">
    <location>
        <begin position="325"/>
        <end position="346"/>
    </location>
</feature>
<comment type="caution">
    <text evidence="2">The sequence shown here is derived from an EMBL/GenBank/DDBJ whole genome shotgun (WGS) entry which is preliminary data.</text>
</comment>
<reference evidence="2 3" key="1">
    <citation type="submission" date="2018-03" db="EMBL/GenBank/DDBJ databases">
        <title>Genomic Encyclopedia of Archaeal and Bacterial Type Strains, Phase II (KMG-II): from individual species to whole genera.</title>
        <authorList>
            <person name="Goeker M."/>
        </authorList>
    </citation>
    <scope>NUCLEOTIDE SEQUENCE [LARGE SCALE GENOMIC DNA]</scope>
    <source>
        <strain evidence="2 3">DSM 45348</strain>
    </source>
</reference>
<keyword evidence="1" id="KW-0472">Membrane</keyword>
<dbReference type="OrthoDB" id="3401901at2"/>
<feature type="transmembrane region" description="Helical" evidence="1">
    <location>
        <begin position="111"/>
        <end position="133"/>
    </location>
</feature>
<feature type="transmembrane region" description="Helical" evidence="1">
    <location>
        <begin position="145"/>
        <end position="165"/>
    </location>
</feature>
<evidence type="ECO:0008006" key="4">
    <source>
        <dbReference type="Google" id="ProtNLM"/>
    </source>
</evidence>
<dbReference type="InterPro" id="IPR046264">
    <property type="entry name" value="DUF6297"/>
</dbReference>
<keyword evidence="1" id="KW-0812">Transmembrane</keyword>
<evidence type="ECO:0000256" key="1">
    <source>
        <dbReference type="SAM" id="Phobius"/>
    </source>
</evidence>
<feature type="transmembrane region" description="Helical" evidence="1">
    <location>
        <begin position="465"/>
        <end position="485"/>
    </location>
</feature>
<dbReference type="Pfam" id="PF19814">
    <property type="entry name" value="DUF6297"/>
    <property type="match status" value="1"/>
</dbReference>
<feature type="transmembrane region" description="Helical" evidence="1">
    <location>
        <begin position="177"/>
        <end position="201"/>
    </location>
</feature>
<feature type="transmembrane region" description="Helical" evidence="1">
    <location>
        <begin position="302"/>
        <end position="319"/>
    </location>
</feature>
<evidence type="ECO:0000313" key="3">
    <source>
        <dbReference type="Proteomes" id="UP000239209"/>
    </source>
</evidence>
<sequence length="499" mass="51623">MTTAVGVTGVRRWVRRTQSAHRERGETLGNFYFAVLFVAIVGGMAHKQLAVVFWPAAPHASGLAGAGLALALTGGLYLVLRRLGPLALSRPAASWLLTAPVSRRRLLLPSLCWATVGAAAAGALGGFAILGHTTGRPVTGAAELLPAYGAVLGGGLLLLALGAQADRWWSARSDDAAYLLLAAGLAALVADSAGAAIPLSAGWPPATAALATVAGLAVLLVAFWLVAVRRLEGTPNERILEASRTAGTLADSAFGVEPSFVTEMVERRYWAHRRLRSRRLPARVPVLVGQDLLMVRRRPRRLLWLAGASTLPALLAHAPGWLLGAAVLAGGLLAGGVTTASVRTDAGNPWMLRMLGLSSRAAIVQRLWVPGVLTALWYAAALALLRALGDLPAGPWWALGLGLGPVGAVAAVRKARTGFVDNSLLPLDTPMGSVSTGPLIAAFAGVDILLLGLPTVVQIAQGDPLSWTGVVVQTAVAAFGARAYVSGTTATDRVELSGR</sequence>
<feature type="transmembrane region" description="Helical" evidence="1">
    <location>
        <begin position="207"/>
        <end position="228"/>
    </location>
</feature>
<evidence type="ECO:0000313" key="2">
    <source>
        <dbReference type="EMBL" id="PRY31348.1"/>
    </source>
</evidence>
<dbReference type="AlphaFoldDB" id="A0A2T0SD56"/>
<organism evidence="2 3">
    <name type="scientific">Pseudosporangium ferrugineum</name>
    <dbReference type="NCBI Taxonomy" id="439699"/>
    <lineage>
        <taxon>Bacteria</taxon>
        <taxon>Bacillati</taxon>
        <taxon>Actinomycetota</taxon>
        <taxon>Actinomycetes</taxon>
        <taxon>Micromonosporales</taxon>
        <taxon>Micromonosporaceae</taxon>
        <taxon>Pseudosporangium</taxon>
    </lineage>
</organism>
<dbReference type="EMBL" id="PVZG01000003">
    <property type="protein sequence ID" value="PRY31348.1"/>
    <property type="molecule type" value="Genomic_DNA"/>
</dbReference>